<keyword evidence="2" id="KW-1185">Reference proteome</keyword>
<accession>A0A1G7T6B6</accession>
<evidence type="ECO:0000313" key="2">
    <source>
        <dbReference type="Proteomes" id="UP000199643"/>
    </source>
</evidence>
<sequence>MNLSSIINTPLKVYYRHFIPSVTLNLFQGLSIRKDADHQVATGQLKYHLYW</sequence>
<evidence type="ECO:0000313" key="1">
    <source>
        <dbReference type="EMBL" id="SDG30778.1"/>
    </source>
</evidence>
<reference evidence="2" key="1">
    <citation type="submission" date="2016-10" db="EMBL/GenBank/DDBJ databases">
        <authorList>
            <person name="Varghese N."/>
            <person name="Submissions S."/>
        </authorList>
    </citation>
    <scope>NUCLEOTIDE SEQUENCE [LARGE SCALE GENOMIC DNA]</scope>
    <source>
        <strain evidence="2">DSM 17933</strain>
    </source>
</reference>
<proteinExistence type="predicted"/>
<dbReference type="EMBL" id="FNCH01000005">
    <property type="protein sequence ID" value="SDG30778.1"/>
    <property type="molecule type" value="Genomic_DNA"/>
</dbReference>
<organism evidence="1 2">
    <name type="scientific">Pedobacter terrae</name>
    <dbReference type="NCBI Taxonomy" id="405671"/>
    <lineage>
        <taxon>Bacteria</taxon>
        <taxon>Pseudomonadati</taxon>
        <taxon>Bacteroidota</taxon>
        <taxon>Sphingobacteriia</taxon>
        <taxon>Sphingobacteriales</taxon>
        <taxon>Sphingobacteriaceae</taxon>
        <taxon>Pedobacter</taxon>
    </lineage>
</organism>
<dbReference type="AlphaFoldDB" id="A0A1G7T6B6"/>
<protein>
    <submittedName>
        <fullName evidence="1">Uncharacterized protein</fullName>
    </submittedName>
</protein>
<name>A0A1G7T6B6_9SPHI</name>
<gene>
    <name evidence="1" type="ORF">SAMN05421827_10577</name>
</gene>
<dbReference type="Proteomes" id="UP000199643">
    <property type="component" value="Unassembled WGS sequence"/>
</dbReference>